<dbReference type="InterPro" id="IPR013783">
    <property type="entry name" value="Ig-like_fold"/>
</dbReference>
<dbReference type="Gene3D" id="2.130.10.10">
    <property type="entry name" value="YVTN repeat-like/Quinoprotein amine dehydrogenase"/>
    <property type="match status" value="4"/>
</dbReference>
<reference evidence="5" key="1">
    <citation type="submission" date="2018-02" db="EMBL/GenBank/DDBJ databases">
        <authorList>
            <person name="Hausmann B."/>
        </authorList>
    </citation>
    <scope>NUCLEOTIDE SEQUENCE [LARGE SCALE GENOMIC DNA]</scope>
    <source>
        <strain evidence="5">Peat soil MAG SbA1</strain>
    </source>
</reference>
<evidence type="ECO:0000259" key="3">
    <source>
        <dbReference type="PROSITE" id="PS50887"/>
    </source>
</evidence>
<dbReference type="InterPro" id="IPR050469">
    <property type="entry name" value="Diguanylate_Cyclase"/>
</dbReference>
<evidence type="ECO:0000313" key="4">
    <source>
        <dbReference type="EMBL" id="SPF48087.1"/>
    </source>
</evidence>
<dbReference type="SUPFAM" id="SSF55073">
    <property type="entry name" value="Nucleotide cyclase"/>
    <property type="match status" value="1"/>
</dbReference>
<comment type="catalytic activity">
    <reaction evidence="2">
        <text>2 GTP = 3',3'-c-di-GMP + 2 diphosphate</text>
        <dbReference type="Rhea" id="RHEA:24898"/>
        <dbReference type="ChEBI" id="CHEBI:33019"/>
        <dbReference type="ChEBI" id="CHEBI:37565"/>
        <dbReference type="ChEBI" id="CHEBI:58805"/>
        <dbReference type="EC" id="2.7.7.65"/>
    </reaction>
</comment>
<dbReference type="InterPro" id="IPR011123">
    <property type="entry name" value="Y_Y_Y"/>
</dbReference>
<evidence type="ECO:0000256" key="2">
    <source>
        <dbReference type="ARBA" id="ARBA00034247"/>
    </source>
</evidence>
<feature type="domain" description="GGDEF" evidence="3">
    <location>
        <begin position="807"/>
        <end position="944"/>
    </location>
</feature>
<evidence type="ECO:0000256" key="1">
    <source>
        <dbReference type="ARBA" id="ARBA00012528"/>
    </source>
</evidence>
<dbReference type="CDD" id="cd01949">
    <property type="entry name" value="GGDEF"/>
    <property type="match status" value="1"/>
</dbReference>
<gene>
    <name evidence="4" type="ORF">SBA1_800010</name>
</gene>
<dbReference type="Gene3D" id="3.30.70.270">
    <property type="match status" value="1"/>
</dbReference>
<dbReference type="AlphaFoldDB" id="A0A2U3L845"/>
<keyword evidence="4" id="KW-0548">Nucleotidyltransferase</keyword>
<dbReference type="Pfam" id="PF00990">
    <property type="entry name" value="GGDEF"/>
    <property type="match status" value="1"/>
</dbReference>
<dbReference type="Pfam" id="PF07495">
    <property type="entry name" value="Y_Y_Y"/>
    <property type="match status" value="1"/>
</dbReference>
<dbReference type="GO" id="GO:0005886">
    <property type="term" value="C:plasma membrane"/>
    <property type="evidence" value="ECO:0007669"/>
    <property type="project" value="TreeGrafter"/>
</dbReference>
<dbReference type="SUPFAM" id="SSF63829">
    <property type="entry name" value="Calcium-dependent phosphotriesterase"/>
    <property type="match status" value="3"/>
</dbReference>
<accession>A0A2U3L845</accession>
<dbReference type="InterPro" id="IPR043128">
    <property type="entry name" value="Rev_trsase/Diguanyl_cyclase"/>
</dbReference>
<dbReference type="InterPro" id="IPR015943">
    <property type="entry name" value="WD40/YVTN_repeat-like_dom_sf"/>
</dbReference>
<evidence type="ECO:0000313" key="5">
    <source>
        <dbReference type="Proteomes" id="UP000238701"/>
    </source>
</evidence>
<dbReference type="PANTHER" id="PTHR45138:SF9">
    <property type="entry name" value="DIGUANYLATE CYCLASE DGCM-RELATED"/>
    <property type="match status" value="1"/>
</dbReference>
<sequence length="961" mass="105104">MAVSAVLVLAGVLHGQEYNFRNFGVTDGLNNLAVRQVYQDRVGFIWVSTENGLFRYDGERFEAFGPEQGIPSTSGAAFGEAPDGSLLVGGNFGLYQLSGTRFEKLPGAFKTVSWAQGIQSDGKGHTFIGTDSGLVELYSEPGRDGFAVRRLPQAPGTSGAGAYGILVDGDVLWYGCGEQLCRMERGGTTVFGRDSGLPDRALLTIQKDRDGDLWVRARNAGVFVLPAGQARFRRPDAPISGISMGIAADAEGRILILLPDGLLIRDEKGWQKIDRSVGLRGVVYAAFEDRQHSLWIGLAGRGLAQWRGYREWESYSSASGLASDIVYEILPRTDGSLWVATEGGLFRGTRRPFSISWKAVAGLVGFPVHSLRMAPGGDLWIGTETRGAACIHARTGRVQWFGPKQGLSGTAAYTLRFDREQRLWAATELGLFVARAPYRKFSRIAELPSTRIWAIAEGTDGTIWAGGAGGLFGYLAGGWKNWTRADGLSNQEVLSLGAGADGTLWIGYRHGGGIDRIHPQPGGFAIEKGVQRRGSDGLVYFLEFDASGRLWVGTERGVDTWDGASWSHYDTRDGLAWDDCNLNAFAEEADGTVWIGTSGGLSRFKPRAERAPEAAPEVVFTKLVMGPTNVFGQRNPSFSIHSNSLLARYAAPNAPREDAVIFRYRLEGTNSTWTETDKRELRFAQLAPGAYRLQIEARDADGVWSGHGAEYPFEILTPWYKTWWFVGTCWLIPLSVAAGLLRLRMLAAQRREHELQRIVDEKTADLRRVNEDLLRLSSVDSLTGLANRRVFDQTLRMECARLKRIGSAVSLLMLDIDHFKALNDSEGHQRGDEYLKLVGSELRRHAKRQIDLAARYGGEEFAVILPETDGSGAAQVAEAMRLAIASLQLPHPASPVAPFLTISAGVATATRQWHSSLEELIAAADQALYGAKRMGRNRVNLAQQEAVPGTMVIVDSLHPPQ</sequence>
<proteinExistence type="predicted"/>
<dbReference type="FunFam" id="3.30.70.270:FF:000001">
    <property type="entry name" value="Diguanylate cyclase domain protein"/>
    <property type="match status" value="1"/>
</dbReference>
<keyword evidence="4" id="KW-0808">Transferase</keyword>
<dbReference type="PROSITE" id="PS50887">
    <property type="entry name" value="GGDEF"/>
    <property type="match status" value="1"/>
</dbReference>
<name>A0A2U3L845_9BACT</name>
<dbReference type="PANTHER" id="PTHR45138">
    <property type="entry name" value="REGULATORY COMPONENTS OF SENSORY TRANSDUCTION SYSTEM"/>
    <property type="match status" value="1"/>
</dbReference>
<organism evidence="4 5">
    <name type="scientific">Candidatus Sulfotelmatobacter kueseliae</name>
    <dbReference type="NCBI Taxonomy" id="2042962"/>
    <lineage>
        <taxon>Bacteria</taxon>
        <taxon>Pseudomonadati</taxon>
        <taxon>Acidobacteriota</taxon>
        <taxon>Terriglobia</taxon>
        <taxon>Terriglobales</taxon>
        <taxon>Candidatus Korobacteraceae</taxon>
        <taxon>Candidatus Sulfotelmatobacter</taxon>
    </lineage>
</organism>
<dbReference type="InterPro" id="IPR029787">
    <property type="entry name" value="Nucleotide_cyclase"/>
</dbReference>
<dbReference type="Gene3D" id="2.60.40.10">
    <property type="entry name" value="Immunoglobulins"/>
    <property type="match status" value="1"/>
</dbReference>
<dbReference type="GO" id="GO:0043709">
    <property type="term" value="P:cell adhesion involved in single-species biofilm formation"/>
    <property type="evidence" value="ECO:0007669"/>
    <property type="project" value="TreeGrafter"/>
</dbReference>
<protein>
    <recommendedName>
        <fullName evidence="1">diguanylate cyclase</fullName>
        <ecNumber evidence="1">2.7.7.65</ecNumber>
    </recommendedName>
</protein>
<dbReference type="EC" id="2.7.7.65" evidence="1"/>
<dbReference type="GO" id="GO:1902201">
    <property type="term" value="P:negative regulation of bacterial-type flagellum-dependent cell motility"/>
    <property type="evidence" value="ECO:0007669"/>
    <property type="project" value="TreeGrafter"/>
</dbReference>
<dbReference type="GO" id="GO:0052621">
    <property type="term" value="F:diguanylate cyclase activity"/>
    <property type="evidence" value="ECO:0007669"/>
    <property type="project" value="UniProtKB-EC"/>
</dbReference>
<dbReference type="SMART" id="SM00267">
    <property type="entry name" value="GGDEF"/>
    <property type="match status" value="1"/>
</dbReference>
<dbReference type="InterPro" id="IPR000160">
    <property type="entry name" value="GGDEF_dom"/>
</dbReference>
<dbReference type="EMBL" id="OMOD01000178">
    <property type="protein sequence ID" value="SPF48087.1"/>
    <property type="molecule type" value="Genomic_DNA"/>
</dbReference>
<dbReference type="NCBIfam" id="TIGR00254">
    <property type="entry name" value="GGDEF"/>
    <property type="match status" value="1"/>
</dbReference>
<dbReference type="Proteomes" id="UP000238701">
    <property type="component" value="Unassembled WGS sequence"/>
</dbReference>